<sequence length="80" mass="9154">MLANQLHITSTFQPNTACYHHCQLADYNSKRPETKNKQLQCALNCILKGLPLQKTEGRIENAKKLDIIPCRNNQMMLEPS</sequence>
<organism evidence="1 2">
    <name type="scientific">Halodesulfovibrio aestuarii</name>
    <dbReference type="NCBI Taxonomy" id="126333"/>
    <lineage>
        <taxon>Bacteria</taxon>
        <taxon>Pseudomonadati</taxon>
        <taxon>Thermodesulfobacteriota</taxon>
        <taxon>Desulfovibrionia</taxon>
        <taxon>Desulfovibrionales</taxon>
        <taxon>Desulfovibrionaceae</taxon>
        <taxon>Halodesulfovibrio</taxon>
    </lineage>
</organism>
<dbReference type="EMBL" id="JBFSOO010000003">
    <property type="protein sequence ID" value="MEZ6853037.1"/>
    <property type="molecule type" value="Genomic_DNA"/>
</dbReference>
<dbReference type="Proteomes" id="UP001568358">
    <property type="component" value="Unassembled WGS sequence"/>
</dbReference>
<reference evidence="1 2" key="1">
    <citation type="submission" date="2024-07" db="EMBL/GenBank/DDBJ databases">
        <title>Active virus-host system and metabolic interactions in a Lokiarchaeon culture.</title>
        <authorList>
            <person name="Ponce Toledo R.I."/>
            <person name="Rodrigues Oliveira T."/>
            <person name="Schleper C."/>
        </authorList>
    </citation>
    <scope>NUCLEOTIDE SEQUENCE [LARGE SCALE GENOMIC DNA]</scope>
    <source>
        <strain evidence="1 2">B35</strain>
    </source>
</reference>
<protein>
    <submittedName>
        <fullName evidence="1">Uncharacterized protein</fullName>
    </submittedName>
</protein>
<dbReference type="RefSeq" id="WP_371150211.1">
    <property type="nucleotide sequence ID" value="NZ_JBFSOO010000003.1"/>
</dbReference>
<evidence type="ECO:0000313" key="1">
    <source>
        <dbReference type="EMBL" id="MEZ6853037.1"/>
    </source>
</evidence>
<evidence type="ECO:0000313" key="2">
    <source>
        <dbReference type="Proteomes" id="UP001568358"/>
    </source>
</evidence>
<keyword evidence="2" id="KW-1185">Reference proteome</keyword>
<gene>
    <name evidence="1" type="ORF">AB2Z07_05725</name>
</gene>
<accession>A0ABV4JQK8</accession>
<name>A0ABV4JQK8_9BACT</name>
<proteinExistence type="predicted"/>
<comment type="caution">
    <text evidence="1">The sequence shown here is derived from an EMBL/GenBank/DDBJ whole genome shotgun (WGS) entry which is preliminary data.</text>
</comment>